<dbReference type="EMBL" id="CP031311">
    <property type="protein sequence ID" value="QCC48968.1"/>
    <property type="molecule type" value="Genomic_DNA"/>
</dbReference>
<dbReference type="AlphaFoldDB" id="A0A4D6H6N8"/>
<sequence>MTVVRAPSSGETDTRVRLASRVLVTWVELVAVGFAGAVFGEVASGPPQLIGYLLTVLALVGVFMYNVDRLIVERVSDAG</sequence>
<evidence type="ECO:0000313" key="3">
    <source>
        <dbReference type="Proteomes" id="UP000296733"/>
    </source>
</evidence>
<accession>A0A4D6H6N8</accession>
<feature type="transmembrane region" description="Helical" evidence="1">
    <location>
        <begin position="23"/>
        <end position="43"/>
    </location>
</feature>
<keyword evidence="1" id="KW-0812">Transmembrane</keyword>
<dbReference type="OrthoDB" id="177922at2157"/>
<organism evidence="2 3">
    <name type="scientific">Halobellus limi</name>
    <dbReference type="NCBI Taxonomy" id="699433"/>
    <lineage>
        <taxon>Archaea</taxon>
        <taxon>Methanobacteriati</taxon>
        <taxon>Methanobacteriota</taxon>
        <taxon>Stenosarchaea group</taxon>
        <taxon>Halobacteria</taxon>
        <taxon>Halobacteriales</taxon>
        <taxon>Haloferacaceae</taxon>
        <taxon>Halobellus</taxon>
    </lineage>
</organism>
<reference evidence="2 3" key="1">
    <citation type="journal article" date="2019" name="Nat. Commun.">
        <title>A new type of DNA phosphorothioation-based antiviral system in archaea.</title>
        <authorList>
            <person name="Xiong L."/>
            <person name="Liu S."/>
            <person name="Chen S."/>
            <person name="Xiao Y."/>
            <person name="Zhu B."/>
            <person name="Gao Y."/>
            <person name="Zhang Y."/>
            <person name="Chen B."/>
            <person name="Luo J."/>
            <person name="Deng Z."/>
            <person name="Chen X."/>
            <person name="Wang L."/>
            <person name="Chen S."/>
        </authorList>
    </citation>
    <scope>NUCLEOTIDE SEQUENCE [LARGE SCALE GENOMIC DNA]</scope>
    <source>
        <strain evidence="2 3">CGMCC 1.10331</strain>
    </source>
</reference>
<dbReference type="Proteomes" id="UP000296733">
    <property type="component" value="Chromosome"/>
</dbReference>
<dbReference type="KEGG" id="hlm:DV707_12760"/>
<evidence type="ECO:0000256" key="1">
    <source>
        <dbReference type="SAM" id="Phobius"/>
    </source>
</evidence>
<keyword evidence="1" id="KW-0472">Membrane</keyword>
<name>A0A4D6H6N8_9EURY</name>
<gene>
    <name evidence="2" type="ORF">DV707_12760</name>
</gene>
<keyword evidence="1" id="KW-1133">Transmembrane helix</keyword>
<evidence type="ECO:0000313" key="2">
    <source>
        <dbReference type="EMBL" id="QCC48968.1"/>
    </source>
</evidence>
<protein>
    <submittedName>
        <fullName evidence="2">Uncharacterized protein</fullName>
    </submittedName>
</protein>
<feature type="transmembrane region" description="Helical" evidence="1">
    <location>
        <begin position="49"/>
        <end position="67"/>
    </location>
</feature>
<proteinExistence type="predicted"/>